<evidence type="ECO:0000256" key="5">
    <source>
        <dbReference type="ARBA" id="ARBA00022692"/>
    </source>
</evidence>
<keyword evidence="13" id="KW-1185">Reference proteome</keyword>
<dbReference type="Proteomes" id="UP001623660">
    <property type="component" value="Unassembled WGS sequence"/>
</dbReference>
<evidence type="ECO:0000256" key="1">
    <source>
        <dbReference type="ARBA" id="ARBA00004651"/>
    </source>
</evidence>
<name>A0ABW8SRP1_9CLOT</name>
<dbReference type="EMBL" id="JBJHZX010000062">
    <property type="protein sequence ID" value="MFL0198476.1"/>
    <property type="molecule type" value="Genomic_DNA"/>
</dbReference>
<sequence>MKKEKFTKQYIPLMLIILLSAVLNFVNLGIEGTANAYYAAAAKSMTMSLKNFFFVSFDPAGFVTIDKPPVGFWLQAISAKILGFSGWSIILPQALAGIVSVILIYHLVKRSFGNTSGLLAALFLAVTPVFVAASRNNTIDNVLVMILLFACWSLFIAAEKGQFKYLILSIVLVGIGFNVKMAEAYMIVPALYITYLLATSVSLKKRIIHLAVSTVVLAAVSLSWALAVDLTPASSRPYVDSSTNNTEMELIVGHNGLERIGLGSNSNPGISQKQSSNNKTSDNSSSKENQGLTGSNEQMGQFHGHTGSNSGLSGNFGSQVPAGLTRLFTKSMLSDQIVWFMPLALFGFAAAAIGEKLKFRLDNMRKSSLLLWFMCFLPEFIYFSFTTGTYHPYYLTMLAPPIAALAAIGITSMWEFYKGDGWKTWLLPSAFLVTGAVHLLMLSYFISYSSSIKVLIVVVAVSTIIASIILSLLNLKRNNSESGTMNKLRYSLVSLALIGLSITPLVGSSAAMFVKLDNSVPTAGLELLSNKGSQMSGSFSGGSSESSSSSLIQFLEKNRTAEQKYLLVVPSSNTNSASDIIIQTGETVMSLGGFAGSDQILTLAQFKQLVKNGEIRYVMAGGRSDKSTTIQIMNWVKQNGKLVSSNEYSSTDSSTTNLDRQNMEGFGGDNSGQLYDLKAYTDSSTTN</sequence>
<feature type="region of interest" description="Disordered" evidence="8">
    <location>
        <begin position="263"/>
        <end position="304"/>
    </location>
</feature>
<feature type="transmembrane region" description="Helical" evidence="9">
    <location>
        <begin position="89"/>
        <end position="108"/>
    </location>
</feature>
<keyword evidence="5 9" id="KW-0812">Transmembrane</keyword>
<evidence type="ECO:0000256" key="2">
    <source>
        <dbReference type="ARBA" id="ARBA00022475"/>
    </source>
</evidence>
<proteinExistence type="predicted"/>
<evidence type="ECO:0000256" key="7">
    <source>
        <dbReference type="ARBA" id="ARBA00023136"/>
    </source>
</evidence>
<feature type="transmembrane region" description="Helical" evidence="9">
    <location>
        <begin position="210"/>
        <end position="228"/>
    </location>
</feature>
<evidence type="ECO:0000256" key="9">
    <source>
        <dbReference type="SAM" id="Phobius"/>
    </source>
</evidence>
<dbReference type="InterPro" id="IPR056785">
    <property type="entry name" value="YkcA/B-like_C"/>
</dbReference>
<keyword evidence="7 9" id="KW-0472">Membrane</keyword>
<comment type="caution">
    <text evidence="12">The sequence shown here is derived from an EMBL/GenBank/DDBJ whole genome shotgun (WGS) entry which is preliminary data.</text>
</comment>
<evidence type="ECO:0000256" key="8">
    <source>
        <dbReference type="SAM" id="MobiDB-lite"/>
    </source>
</evidence>
<feature type="compositionally biased region" description="Polar residues" evidence="8">
    <location>
        <begin position="288"/>
        <end position="299"/>
    </location>
</feature>
<protein>
    <submittedName>
        <fullName evidence="12">Glycosyltransferase family 39 protein</fullName>
    </submittedName>
</protein>
<feature type="transmembrane region" description="Helical" evidence="9">
    <location>
        <begin position="115"/>
        <end position="133"/>
    </location>
</feature>
<comment type="subcellular location">
    <subcellularLocation>
        <location evidence="1">Cell membrane</location>
        <topology evidence="1">Multi-pass membrane protein</topology>
    </subcellularLocation>
</comment>
<keyword evidence="3" id="KW-0328">Glycosyltransferase</keyword>
<feature type="compositionally biased region" description="Low complexity" evidence="8">
    <location>
        <begin position="271"/>
        <end position="287"/>
    </location>
</feature>
<feature type="transmembrane region" description="Helical" evidence="9">
    <location>
        <begin position="426"/>
        <end position="446"/>
    </location>
</feature>
<keyword evidence="4" id="KW-0808">Transferase</keyword>
<feature type="domain" description="Putative mannosyltransferase YkcA/B-like C-terminal" evidence="11">
    <location>
        <begin position="551"/>
        <end position="639"/>
    </location>
</feature>
<feature type="compositionally biased region" description="Low complexity" evidence="8">
    <location>
        <begin position="646"/>
        <end position="656"/>
    </location>
</feature>
<keyword evidence="6 9" id="KW-1133">Transmembrane helix</keyword>
<keyword evidence="2" id="KW-1003">Cell membrane</keyword>
<dbReference type="PANTHER" id="PTHR33908">
    <property type="entry name" value="MANNOSYLTRANSFERASE YKCB-RELATED"/>
    <property type="match status" value="1"/>
</dbReference>
<dbReference type="InterPro" id="IPR038731">
    <property type="entry name" value="RgtA/B/C-like"/>
</dbReference>
<feature type="transmembrane region" description="Helical" evidence="9">
    <location>
        <begin position="337"/>
        <end position="357"/>
    </location>
</feature>
<organism evidence="12 13">
    <name type="scientific">Candidatus Clostridium eludens</name>
    <dbReference type="NCBI Taxonomy" id="3381663"/>
    <lineage>
        <taxon>Bacteria</taxon>
        <taxon>Bacillati</taxon>
        <taxon>Bacillota</taxon>
        <taxon>Clostridia</taxon>
        <taxon>Eubacteriales</taxon>
        <taxon>Clostridiaceae</taxon>
        <taxon>Clostridium</taxon>
    </lineage>
</organism>
<accession>A0ABW8SRP1</accession>
<feature type="transmembrane region" description="Helical" evidence="9">
    <location>
        <begin position="452"/>
        <end position="473"/>
    </location>
</feature>
<feature type="transmembrane region" description="Helical" evidence="9">
    <location>
        <begin position="139"/>
        <end position="156"/>
    </location>
</feature>
<feature type="transmembrane region" description="Helical" evidence="9">
    <location>
        <begin position="493"/>
        <end position="514"/>
    </location>
</feature>
<feature type="transmembrane region" description="Helical" evidence="9">
    <location>
        <begin position="163"/>
        <end position="179"/>
    </location>
</feature>
<evidence type="ECO:0000313" key="13">
    <source>
        <dbReference type="Proteomes" id="UP001623660"/>
    </source>
</evidence>
<evidence type="ECO:0000256" key="6">
    <source>
        <dbReference type="ARBA" id="ARBA00022989"/>
    </source>
</evidence>
<dbReference type="RefSeq" id="WP_406794585.1">
    <property type="nucleotide sequence ID" value="NZ_JBJHZX010000062.1"/>
</dbReference>
<evidence type="ECO:0000256" key="4">
    <source>
        <dbReference type="ARBA" id="ARBA00022679"/>
    </source>
</evidence>
<evidence type="ECO:0000313" key="12">
    <source>
        <dbReference type="EMBL" id="MFL0198476.1"/>
    </source>
</evidence>
<dbReference type="PANTHER" id="PTHR33908:SF3">
    <property type="entry name" value="UNDECAPRENYL PHOSPHATE-ALPHA-4-AMINO-4-DEOXY-L-ARABINOSE ARABINOSYL TRANSFERASE"/>
    <property type="match status" value="1"/>
</dbReference>
<feature type="domain" description="Glycosyltransferase RgtA/B/C/D-like" evidence="10">
    <location>
        <begin position="66"/>
        <end position="224"/>
    </location>
</feature>
<feature type="transmembrane region" description="Helical" evidence="9">
    <location>
        <begin position="369"/>
        <end position="387"/>
    </location>
</feature>
<feature type="region of interest" description="Disordered" evidence="8">
    <location>
        <begin position="646"/>
        <end position="670"/>
    </location>
</feature>
<dbReference type="InterPro" id="IPR050297">
    <property type="entry name" value="LipidA_mod_glycosyltrf_83"/>
</dbReference>
<gene>
    <name evidence="12" type="ORF">ACJDU8_23370</name>
</gene>
<evidence type="ECO:0000259" key="11">
    <source>
        <dbReference type="Pfam" id="PF24878"/>
    </source>
</evidence>
<evidence type="ECO:0000256" key="3">
    <source>
        <dbReference type="ARBA" id="ARBA00022676"/>
    </source>
</evidence>
<dbReference type="Pfam" id="PF13231">
    <property type="entry name" value="PMT_2"/>
    <property type="match status" value="1"/>
</dbReference>
<dbReference type="Pfam" id="PF24878">
    <property type="entry name" value="YkcB_C"/>
    <property type="match status" value="1"/>
</dbReference>
<feature type="transmembrane region" description="Helical" evidence="9">
    <location>
        <begin position="393"/>
        <end position="414"/>
    </location>
</feature>
<reference evidence="12 13" key="1">
    <citation type="submission" date="2024-11" db="EMBL/GenBank/DDBJ databases">
        <authorList>
            <person name="Heng Y.C."/>
            <person name="Lim A.C.H."/>
            <person name="Lee J.K.Y."/>
            <person name="Kittelmann S."/>
        </authorList>
    </citation>
    <scope>NUCLEOTIDE SEQUENCE [LARGE SCALE GENOMIC DNA]</scope>
    <source>
        <strain evidence="12 13">WILCCON 0269</strain>
    </source>
</reference>
<evidence type="ECO:0000259" key="10">
    <source>
        <dbReference type="Pfam" id="PF13231"/>
    </source>
</evidence>